<evidence type="ECO:0000256" key="1">
    <source>
        <dbReference type="SAM" id="Coils"/>
    </source>
</evidence>
<organism evidence="3 4">
    <name type="scientific">Phytophthora ramorum</name>
    <name type="common">Sudden oak death agent</name>
    <dbReference type="NCBI Taxonomy" id="164328"/>
    <lineage>
        <taxon>Eukaryota</taxon>
        <taxon>Sar</taxon>
        <taxon>Stramenopiles</taxon>
        <taxon>Oomycota</taxon>
        <taxon>Peronosporomycetes</taxon>
        <taxon>Peronosporales</taxon>
        <taxon>Peronosporaceae</taxon>
        <taxon>Phytophthora</taxon>
    </lineage>
</organism>
<dbReference type="VEuPathDB" id="FungiDB:KRP23_7686"/>
<keyword evidence="4" id="KW-1185">Reference proteome</keyword>
<evidence type="ECO:0000256" key="2">
    <source>
        <dbReference type="SAM" id="MobiDB-lite"/>
    </source>
</evidence>
<feature type="region of interest" description="Disordered" evidence="2">
    <location>
        <begin position="1"/>
        <end position="23"/>
    </location>
</feature>
<dbReference type="InterPro" id="IPR028118">
    <property type="entry name" value="Chibby_fam"/>
</dbReference>
<sequence>MASPMATATPPSRTPQLSEDEVKTVDREIPIKVTLGAATLSLGAQGQWELDHSTLQEMKEHARVLEERNAALEAENAQLRDKYARITEESNMEKFKCQLLVEMLAVSSLDEEKTRAQAEQEKARANSLKTDVVALLEQARVEGLDVRKLSAALAAGPLAELPAP</sequence>
<dbReference type="VEuPathDB" id="FungiDB:KRP22_321"/>
<protein>
    <submittedName>
        <fullName evidence="3">Uncharacterized protein</fullName>
    </submittedName>
</protein>
<dbReference type="InParanoid" id="H3GFI9"/>
<dbReference type="OMA" id="KYARITE"/>
<accession>H3GFI9</accession>
<reference evidence="4" key="1">
    <citation type="journal article" date="2006" name="Science">
        <title>Phytophthora genome sequences uncover evolutionary origins and mechanisms of pathogenesis.</title>
        <authorList>
            <person name="Tyler B.M."/>
            <person name="Tripathy S."/>
            <person name="Zhang X."/>
            <person name="Dehal P."/>
            <person name="Jiang R.H."/>
            <person name="Aerts A."/>
            <person name="Arredondo F.D."/>
            <person name="Baxter L."/>
            <person name="Bensasson D."/>
            <person name="Beynon J.L."/>
            <person name="Chapman J."/>
            <person name="Damasceno C.M."/>
            <person name="Dorrance A.E."/>
            <person name="Dou D."/>
            <person name="Dickerman A.W."/>
            <person name="Dubchak I.L."/>
            <person name="Garbelotto M."/>
            <person name="Gijzen M."/>
            <person name="Gordon S.G."/>
            <person name="Govers F."/>
            <person name="Grunwald N.J."/>
            <person name="Huang W."/>
            <person name="Ivors K.L."/>
            <person name="Jones R.W."/>
            <person name="Kamoun S."/>
            <person name="Krampis K."/>
            <person name="Lamour K.H."/>
            <person name="Lee M.K."/>
            <person name="McDonald W.H."/>
            <person name="Medina M."/>
            <person name="Meijer H.J."/>
            <person name="Nordberg E.K."/>
            <person name="Maclean D.J."/>
            <person name="Ospina-Giraldo M.D."/>
            <person name="Morris P.F."/>
            <person name="Phuntumart V."/>
            <person name="Putnam N.H."/>
            <person name="Rash S."/>
            <person name="Rose J.K."/>
            <person name="Sakihama Y."/>
            <person name="Salamov A.A."/>
            <person name="Savidor A."/>
            <person name="Scheuring C.F."/>
            <person name="Smith B.M."/>
            <person name="Sobral B.W."/>
            <person name="Terry A."/>
            <person name="Torto-Alalibo T.A."/>
            <person name="Win J."/>
            <person name="Xu Z."/>
            <person name="Zhang H."/>
            <person name="Grigoriev I.V."/>
            <person name="Rokhsar D.S."/>
            <person name="Boore J.L."/>
        </authorList>
    </citation>
    <scope>NUCLEOTIDE SEQUENCE [LARGE SCALE GENOMIC DNA]</scope>
    <source>
        <strain evidence="4">Pr102</strain>
    </source>
</reference>
<dbReference type="EnsemblProtists" id="Phyra74478">
    <property type="protein sequence ID" value="Phyra74478"/>
    <property type="gene ID" value="Phyra74478"/>
</dbReference>
<proteinExistence type="predicted"/>
<dbReference type="EMBL" id="DS566005">
    <property type="status" value="NOT_ANNOTATED_CDS"/>
    <property type="molecule type" value="Genomic_DNA"/>
</dbReference>
<evidence type="ECO:0000313" key="3">
    <source>
        <dbReference type="EnsemblProtists" id="Phyra74478"/>
    </source>
</evidence>
<keyword evidence="1" id="KW-0175">Coiled coil</keyword>
<dbReference type="Proteomes" id="UP000005238">
    <property type="component" value="Unassembled WGS sequence"/>
</dbReference>
<reference evidence="3" key="2">
    <citation type="submission" date="2015-06" db="UniProtKB">
        <authorList>
            <consortium name="EnsemblProtists"/>
        </authorList>
    </citation>
    <scope>IDENTIFICATION</scope>
    <source>
        <strain evidence="3">Pr102</strain>
    </source>
</reference>
<name>H3GFI9_PHYRM</name>
<dbReference type="AlphaFoldDB" id="H3GFI9"/>
<evidence type="ECO:0000313" key="4">
    <source>
        <dbReference type="Proteomes" id="UP000005238"/>
    </source>
</evidence>
<feature type="coiled-coil region" evidence="1">
    <location>
        <begin position="55"/>
        <end position="138"/>
    </location>
</feature>
<dbReference type="HOGENOM" id="CLU_132951_0_0_1"/>
<dbReference type="eggNOG" id="ENOG502SAKW">
    <property type="taxonomic scope" value="Eukaryota"/>
</dbReference>
<dbReference type="Pfam" id="PF14645">
    <property type="entry name" value="Chibby"/>
    <property type="match status" value="1"/>
</dbReference>